<evidence type="ECO:0000256" key="1">
    <source>
        <dbReference type="SAM" id="Coils"/>
    </source>
</evidence>
<keyword evidence="1" id="KW-0175">Coiled coil</keyword>
<feature type="compositionally biased region" description="Low complexity" evidence="2">
    <location>
        <begin position="348"/>
        <end position="360"/>
    </location>
</feature>
<dbReference type="EMBL" id="HBHJ01005865">
    <property type="protein sequence ID" value="CAD9669128.1"/>
    <property type="molecule type" value="Transcribed_RNA"/>
</dbReference>
<dbReference type="AlphaFoldDB" id="A0A7S2RF45"/>
<accession>A0A7S2RF45</accession>
<evidence type="ECO:0008006" key="4">
    <source>
        <dbReference type="Google" id="ProtNLM"/>
    </source>
</evidence>
<reference evidence="3" key="1">
    <citation type="submission" date="2021-01" db="EMBL/GenBank/DDBJ databases">
        <authorList>
            <person name="Corre E."/>
            <person name="Pelletier E."/>
            <person name="Niang G."/>
            <person name="Scheremetjew M."/>
            <person name="Finn R."/>
            <person name="Kale V."/>
            <person name="Holt S."/>
            <person name="Cochrane G."/>
            <person name="Meng A."/>
            <person name="Brown T."/>
            <person name="Cohen L."/>
        </authorList>
    </citation>
    <scope>NUCLEOTIDE SEQUENCE</scope>
    <source>
        <strain evidence="3">CCMP1243</strain>
    </source>
</reference>
<gene>
    <name evidence="3" type="ORF">RMAR1173_LOCUS3859</name>
</gene>
<protein>
    <recommendedName>
        <fullName evidence="4">Autophagy-related protein 14</fullName>
    </recommendedName>
</protein>
<feature type="coiled-coil region" evidence="1">
    <location>
        <begin position="111"/>
        <end position="138"/>
    </location>
</feature>
<name>A0A7S2RF45_9STRA</name>
<feature type="region of interest" description="Disordered" evidence="2">
    <location>
        <begin position="347"/>
        <end position="373"/>
    </location>
</feature>
<proteinExistence type="predicted"/>
<organism evidence="3">
    <name type="scientific">Rhizochromulina marina</name>
    <dbReference type="NCBI Taxonomy" id="1034831"/>
    <lineage>
        <taxon>Eukaryota</taxon>
        <taxon>Sar</taxon>
        <taxon>Stramenopiles</taxon>
        <taxon>Ochrophyta</taxon>
        <taxon>Dictyochophyceae</taxon>
        <taxon>Rhizochromulinales</taxon>
        <taxon>Rhizochromulina</taxon>
    </lineage>
</organism>
<sequence>MPPVGGQEGELADLLQESFAVLSSSEWGGEPLCGVCESTERLVCNACARRQLAVKWESLESSRRQGVLLRQKLKVFLQRKAAGAARHRVTTEQLNRLQRVAAEEREVSSWLSAKHLELEKARLTVEQQRREVAKLQKALVTQRGSREGLQGVVMSELDWHFSSVVVHVQSRRWRRALRVMETFQVSSPEGGVPQILGLPLPDSPGLRACVPALELSSAVSALARLVVQLSEVLDLSLPHRILLDPPSAPGFAAIEGPVGQLNLLRSPDVGSPAPAVSDVDSSRGGFLIALSLLQVDIMNLCIRSGAEASSIHPESMVRNILELAATGQKFLHVCWLQAVDALPLDARAGASSSPAPSSAGAGPGPSSPLDDWEAIDAPYDASSQVAE</sequence>
<evidence type="ECO:0000313" key="3">
    <source>
        <dbReference type="EMBL" id="CAD9669128.1"/>
    </source>
</evidence>
<evidence type="ECO:0000256" key="2">
    <source>
        <dbReference type="SAM" id="MobiDB-lite"/>
    </source>
</evidence>